<dbReference type="EMBL" id="CM026432">
    <property type="protein sequence ID" value="KAG0556046.1"/>
    <property type="molecule type" value="Genomic_DNA"/>
</dbReference>
<comment type="caution">
    <text evidence="2">The sequence shown here is derived from an EMBL/GenBank/DDBJ whole genome shotgun (WGS) entry which is preliminary data.</text>
</comment>
<proteinExistence type="predicted"/>
<evidence type="ECO:0000256" key="1">
    <source>
        <dbReference type="SAM" id="SignalP"/>
    </source>
</evidence>
<keyword evidence="1" id="KW-0732">Signal</keyword>
<evidence type="ECO:0000313" key="2">
    <source>
        <dbReference type="EMBL" id="KAG0556046.1"/>
    </source>
</evidence>
<feature type="signal peptide" evidence="1">
    <location>
        <begin position="1"/>
        <end position="34"/>
    </location>
</feature>
<protein>
    <submittedName>
        <fullName evidence="2">Uncharacterized protein</fullName>
    </submittedName>
</protein>
<name>A0A8T0G9M6_CERPU</name>
<reference evidence="2 3" key="1">
    <citation type="submission" date="2020-06" db="EMBL/GenBank/DDBJ databases">
        <title>WGS assembly of Ceratodon purpureus strain R40.</title>
        <authorList>
            <person name="Carey S.B."/>
            <person name="Jenkins J."/>
            <person name="Shu S."/>
            <person name="Lovell J.T."/>
            <person name="Sreedasyam A."/>
            <person name="Maumus F."/>
            <person name="Tiley G.P."/>
            <person name="Fernandez-Pozo N."/>
            <person name="Barry K."/>
            <person name="Chen C."/>
            <person name="Wang M."/>
            <person name="Lipzen A."/>
            <person name="Daum C."/>
            <person name="Saski C.A."/>
            <person name="Payton A.C."/>
            <person name="Mcbreen J.C."/>
            <person name="Conrad R.E."/>
            <person name="Kollar L.M."/>
            <person name="Olsson S."/>
            <person name="Huttunen S."/>
            <person name="Landis J.B."/>
            <person name="Wickett N.J."/>
            <person name="Johnson M.G."/>
            <person name="Rensing S.A."/>
            <person name="Grimwood J."/>
            <person name="Schmutz J."/>
            <person name="Mcdaniel S.F."/>
        </authorList>
    </citation>
    <scope>NUCLEOTIDE SEQUENCE [LARGE SCALE GENOMIC DNA]</scope>
    <source>
        <strain evidence="2 3">R40</strain>
    </source>
</reference>
<dbReference type="Proteomes" id="UP000822688">
    <property type="component" value="Chromosome 11"/>
</dbReference>
<evidence type="ECO:0000313" key="3">
    <source>
        <dbReference type="Proteomes" id="UP000822688"/>
    </source>
</evidence>
<keyword evidence="3" id="KW-1185">Reference proteome</keyword>
<organism evidence="2 3">
    <name type="scientific">Ceratodon purpureus</name>
    <name type="common">Fire moss</name>
    <name type="synonym">Dicranum purpureum</name>
    <dbReference type="NCBI Taxonomy" id="3225"/>
    <lineage>
        <taxon>Eukaryota</taxon>
        <taxon>Viridiplantae</taxon>
        <taxon>Streptophyta</taxon>
        <taxon>Embryophyta</taxon>
        <taxon>Bryophyta</taxon>
        <taxon>Bryophytina</taxon>
        <taxon>Bryopsida</taxon>
        <taxon>Dicranidae</taxon>
        <taxon>Pseudoditrichales</taxon>
        <taxon>Ditrichaceae</taxon>
        <taxon>Ceratodon</taxon>
    </lineage>
</organism>
<gene>
    <name evidence="2" type="ORF">KC19_11G021400</name>
</gene>
<dbReference type="AlphaFoldDB" id="A0A8T0G9M6"/>
<sequence length="176" mass="18040">MAPTSFCKSSWACLPVPLLLAAVLVGSLAIGANAQTPLSFSLTVDNNLDSGPFANNADCTITSQQLLGGPAVTFSVPAQGSNTVTLQATRSLLSPSFRVTVYGKGPLGSCTFFFFNCGVGTTYTTSGNLLSRVASLTGYRIVIVGNCGTSNRPALRLDGYALGGTTPDTTTCAQLA</sequence>
<feature type="chain" id="PRO_5035757086" evidence="1">
    <location>
        <begin position="35"/>
        <end position="176"/>
    </location>
</feature>
<accession>A0A8T0G9M6</accession>